<keyword evidence="4" id="KW-1185">Reference proteome</keyword>
<protein>
    <submittedName>
        <fullName evidence="3">Uncharacterized protein</fullName>
    </submittedName>
</protein>
<evidence type="ECO:0000313" key="3">
    <source>
        <dbReference type="EMBL" id="KAF4742278.1"/>
    </source>
</evidence>
<sequence>LRTKNCEDRVSAAHEQLHKTNPQHRAVTANLKTAEEDDLKVYLMALVETCGSSMLFSAATAAALLVLFLNADAKSLTRGRGGRGSKITSTDPSDSPGSARADEIPMEEIDKLDRLPAVIAASVGNLTFVDGCEIAVLFQLWGEED</sequence>
<proteinExistence type="predicted"/>
<dbReference type="AlphaFoldDB" id="A0A7J6TAK6"/>
<feature type="region of interest" description="Disordered" evidence="1">
    <location>
        <begin position="1"/>
        <end position="22"/>
    </location>
</feature>
<feature type="transmembrane region" description="Helical" evidence="2">
    <location>
        <begin position="41"/>
        <end position="69"/>
    </location>
</feature>
<dbReference type="EMBL" id="JABANO010012160">
    <property type="protein sequence ID" value="KAF4742278.1"/>
    <property type="molecule type" value="Genomic_DNA"/>
</dbReference>
<evidence type="ECO:0000313" key="4">
    <source>
        <dbReference type="Proteomes" id="UP000553632"/>
    </source>
</evidence>
<feature type="non-terminal residue" evidence="3">
    <location>
        <position position="145"/>
    </location>
</feature>
<comment type="caution">
    <text evidence="3">The sequence shown here is derived from an EMBL/GenBank/DDBJ whole genome shotgun (WGS) entry which is preliminary data.</text>
</comment>
<keyword evidence="2" id="KW-0812">Transmembrane</keyword>
<feature type="compositionally biased region" description="Basic and acidic residues" evidence="1">
    <location>
        <begin position="1"/>
        <end position="18"/>
    </location>
</feature>
<gene>
    <name evidence="3" type="ORF">FOZ63_019814</name>
</gene>
<evidence type="ECO:0000256" key="1">
    <source>
        <dbReference type="SAM" id="MobiDB-lite"/>
    </source>
</evidence>
<reference evidence="3 4" key="1">
    <citation type="submission" date="2020-04" db="EMBL/GenBank/DDBJ databases">
        <title>Perkinsus olseni comparative genomics.</title>
        <authorList>
            <person name="Bogema D.R."/>
        </authorList>
    </citation>
    <scope>NUCLEOTIDE SEQUENCE [LARGE SCALE GENOMIC DNA]</scope>
    <source>
        <strain evidence="3 4">ATCC PRA-207</strain>
    </source>
</reference>
<name>A0A7J6TAK6_PEROL</name>
<dbReference type="Proteomes" id="UP000553632">
    <property type="component" value="Unassembled WGS sequence"/>
</dbReference>
<accession>A0A7J6TAK6</accession>
<feature type="non-terminal residue" evidence="3">
    <location>
        <position position="1"/>
    </location>
</feature>
<evidence type="ECO:0000256" key="2">
    <source>
        <dbReference type="SAM" id="Phobius"/>
    </source>
</evidence>
<feature type="region of interest" description="Disordered" evidence="1">
    <location>
        <begin position="76"/>
        <end position="103"/>
    </location>
</feature>
<keyword evidence="2" id="KW-0472">Membrane</keyword>
<keyword evidence="2" id="KW-1133">Transmembrane helix</keyword>
<feature type="compositionally biased region" description="Polar residues" evidence="1">
    <location>
        <begin position="86"/>
        <end position="96"/>
    </location>
</feature>
<organism evidence="3 4">
    <name type="scientific">Perkinsus olseni</name>
    <name type="common">Perkinsus atlanticus</name>
    <dbReference type="NCBI Taxonomy" id="32597"/>
    <lineage>
        <taxon>Eukaryota</taxon>
        <taxon>Sar</taxon>
        <taxon>Alveolata</taxon>
        <taxon>Perkinsozoa</taxon>
        <taxon>Perkinsea</taxon>
        <taxon>Perkinsida</taxon>
        <taxon>Perkinsidae</taxon>
        <taxon>Perkinsus</taxon>
    </lineage>
</organism>